<evidence type="ECO:0000313" key="3">
    <source>
        <dbReference type="EMBL" id="SCL61009.1"/>
    </source>
</evidence>
<name>A0A1C6V3P1_9ACTN</name>
<proteinExistence type="predicted"/>
<dbReference type="RefSeq" id="WP_245715772.1">
    <property type="nucleotide sequence ID" value="NZ_FMIC01000002.1"/>
</dbReference>
<dbReference type="Proteomes" id="UP000199343">
    <property type="component" value="Unassembled WGS sequence"/>
</dbReference>
<dbReference type="InterPro" id="IPR009061">
    <property type="entry name" value="DNA-bd_dom_put_sf"/>
</dbReference>
<dbReference type="EMBL" id="FMIC01000002">
    <property type="protein sequence ID" value="SCL61009.1"/>
    <property type="molecule type" value="Genomic_DNA"/>
</dbReference>
<organism evidence="3 4">
    <name type="scientific">Micromonospora peucetia</name>
    <dbReference type="NCBI Taxonomy" id="47871"/>
    <lineage>
        <taxon>Bacteria</taxon>
        <taxon>Bacillati</taxon>
        <taxon>Actinomycetota</taxon>
        <taxon>Actinomycetes</taxon>
        <taxon>Micromonosporales</taxon>
        <taxon>Micromonosporaceae</taxon>
        <taxon>Micromonospora</taxon>
    </lineage>
</organism>
<reference evidence="4" key="1">
    <citation type="submission" date="2016-06" db="EMBL/GenBank/DDBJ databases">
        <authorList>
            <person name="Varghese N."/>
            <person name="Submissions Spin"/>
        </authorList>
    </citation>
    <scope>NUCLEOTIDE SEQUENCE [LARGE SCALE GENOMIC DNA]</scope>
    <source>
        <strain evidence="4">DSM 43363</strain>
    </source>
</reference>
<feature type="domain" description="Helix-turn-helix" evidence="2">
    <location>
        <begin position="62"/>
        <end position="111"/>
    </location>
</feature>
<gene>
    <name evidence="3" type="ORF">GA0070608_2402</name>
</gene>
<sequence length="410" mass="45164">MTEFVGYRAAAAYLGINMHTLSAHVSHGIGPEPELDRALVNGSPHIVFTKAELDRWLDERPMTSHQAAKYLGIPRGTLSGYVIEGTGPERDLVGGRSVFTKDELDRWVRRRARQGKKTNRPTTEDRDMFARKTKTPRPAQAKTTDPRAALVHALADAGEVIASACGTCGATVAKDDPEAEQTYRQVGTWPYSRQVRSWRFHRVCSLATGGAELLALALDPTARPVRVTQAHADVARTLGVPLAYRELEKASSTDAGRGRSPFQHIPRAELAELRAAVEKRHRELTVPVPHSSGWPCAGCGRSHELADAWGTYQGRPVCAGCSQRIQRAKIPGNRRVEEYALEAARDLIPARRQVSPFPLAREMASYRPLGPGERREPWAYVTDLPEVPLTTEERLAARLAELESRLAVAA</sequence>
<dbReference type="Pfam" id="PF12728">
    <property type="entry name" value="HTH_17"/>
    <property type="match status" value="1"/>
</dbReference>
<feature type="region of interest" description="Disordered" evidence="1">
    <location>
        <begin position="111"/>
        <end position="145"/>
    </location>
</feature>
<dbReference type="SUPFAM" id="SSF46955">
    <property type="entry name" value="Putative DNA-binding domain"/>
    <property type="match status" value="1"/>
</dbReference>
<evidence type="ECO:0000313" key="4">
    <source>
        <dbReference type="Proteomes" id="UP000199343"/>
    </source>
</evidence>
<dbReference type="InterPro" id="IPR041657">
    <property type="entry name" value="HTH_17"/>
</dbReference>
<evidence type="ECO:0000259" key="2">
    <source>
        <dbReference type="Pfam" id="PF12728"/>
    </source>
</evidence>
<dbReference type="STRING" id="47871.GA0070608_2402"/>
<protein>
    <submittedName>
        <fullName evidence="3">Helix-turn-helix domain-containing protein</fullName>
    </submittedName>
</protein>
<evidence type="ECO:0000256" key="1">
    <source>
        <dbReference type="SAM" id="MobiDB-lite"/>
    </source>
</evidence>
<accession>A0A1C6V3P1</accession>
<dbReference type="AlphaFoldDB" id="A0A1C6V3P1"/>